<evidence type="ECO:0000256" key="2">
    <source>
        <dbReference type="SAM" id="SignalP"/>
    </source>
</evidence>
<protein>
    <submittedName>
        <fullName evidence="3">Uncharacterized protein</fullName>
    </submittedName>
</protein>
<name>A0AAD3TW64_9TREE</name>
<keyword evidence="4" id="KW-1185">Reference proteome</keyword>
<sequence>MLAQTLVVLVASAAVIAAPTDNTVPFLAKRGRPRPTAPTFPPGPSLPPTVPSGCPSCPPAQPPAPCPHQCGGSCIPAGAICCNDSGYWCPADCQCTKGTDHLVDLCLNLGIAQIDAGLL</sequence>
<dbReference type="Proteomes" id="UP001222932">
    <property type="component" value="Unassembled WGS sequence"/>
</dbReference>
<reference evidence="3" key="1">
    <citation type="journal article" date="2023" name="BMC Genomics">
        <title>Chromosome-level genome assemblies of Cutaneotrichosporon spp. (Trichosporonales, Basidiomycota) reveal imbalanced evolution between nucleotide sequences and chromosome synteny.</title>
        <authorList>
            <person name="Kobayashi Y."/>
            <person name="Kayamori A."/>
            <person name="Aoki K."/>
            <person name="Shiwa Y."/>
            <person name="Matsutani M."/>
            <person name="Fujita N."/>
            <person name="Sugita T."/>
            <person name="Iwasaki W."/>
            <person name="Tanaka N."/>
            <person name="Takashima M."/>
        </authorList>
    </citation>
    <scope>NUCLEOTIDE SEQUENCE</scope>
    <source>
        <strain evidence="3">HIS016</strain>
    </source>
</reference>
<accession>A0AAD3TW64</accession>
<reference evidence="3" key="2">
    <citation type="submission" date="2023-06" db="EMBL/GenBank/DDBJ databases">
        <authorList>
            <person name="Kobayashi Y."/>
            <person name="Kayamori A."/>
            <person name="Aoki K."/>
            <person name="Shiwa Y."/>
            <person name="Fujita N."/>
            <person name="Sugita T."/>
            <person name="Iwasaki W."/>
            <person name="Tanaka N."/>
            <person name="Takashima M."/>
        </authorList>
    </citation>
    <scope>NUCLEOTIDE SEQUENCE</scope>
    <source>
        <strain evidence="3">HIS016</strain>
    </source>
</reference>
<organism evidence="3 4">
    <name type="scientific">Cutaneotrichosporon spelunceum</name>
    <dbReference type="NCBI Taxonomy" id="1672016"/>
    <lineage>
        <taxon>Eukaryota</taxon>
        <taxon>Fungi</taxon>
        <taxon>Dikarya</taxon>
        <taxon>Basidiomycota</taxon>
        <taxon>Agaricomycotina</taxon>
        <taxon>Tremellomycetes</taxon>
        <taxon>Trichosporonales</taxon>
        <taxon>Trichosporonaceae</taxon>
        <taxon>Cutaneotrichosporon</taxon>
    </lineage>
</organism>
<comment type="caution">
    <text evidence="3">The sequence shown here is derived from an EMBL/GenBank/DDBJ whole genome shotgun (WGS) entry which is preliminary data.</text>
</comment>
<evidence type="ECO:0000313" key="3">
    <source>
        <dbReference type="EMBL" id="GMK57522.1"/>
    </source>
</evidence>
<gene>
    <name evidence="3" type="ORF">CspeluHIS016_0403560</name>
</gene>
<keyword evidence="2" id="KW-0732">Signal</keyword>
<feature type="chain" id="PRO_5042221836" evidence="2">
    <location>
        <begin position="18"/>
        <end position="119"/>
    </location>
</feature>
<feature type="signal peptide" evidence="2">
    <location>
        <begin position="1"/>
        <end position="17"/>
    </location>
</feature>
<evidence type="ECO:0000313" key="4">
    <source>
        <dbReference type="Proteomes" id="UP001222932"/>
    </source>
</evidence>
<feature type="region of interest" description="Disordered" evidence="1">
    <location>
        <begin position="27"/>
        <end position="47"/>
    </location>
</feature>
<feature type="compositionally biased region" description="Pro residues" evidence="1">
    <location>
        <begin position="35"/>
        <end position="47"/>
    </location>
</feature>
<dbReference type="AlphaFoldDB" id="A0AAD3TW64"/>
<proteinExistence type="predicted"/>
<evidence type="ECO:0000256" key="1">
    <source>
        <dbReference type="SAM" id="MobiDB-lite"/>
    </source>
</evidence>
<dbReference type="EMBL" id="BTCM01000004">
    <property type="protein sequence ID" value="GMK57522.1"/>
    <property type="molecule type" value="Genomic_DNA"/>
</dbReference>